<name>A0ACC1P246_9PEZI</name>
<proteinExistence type="predicted"/>
<organism evidence="1 2">
    <name type="scientific">Xylaria curta</name>
    <dbReference type="NCBI Taxonomy" id="42375"/>
    <lineage>
        <taxon>Eukaryota</taxon>
        <taxon>Fungi</taxon>
        <taxon>Dikarya</taxon>
        <taxon>Ascomycota</taxon>
        <taxon>Pezizomycotina</taxon>
        <taxon>Sordariomycetes</taxon>
        <taxon>Xylariomycetidae</taxon>
        <taxon>Xylariales</taxon>
        <taxon>Xylariaceae</taxon>
        <taxon>Xylaria</taxon>
    </lineage>
</organism>
<reference evidence="1" key="1">
    <citation type="submission" date="2022-10" db="EMBL/GenBank/DDBJ databases">
        <title>Genome Sequence of Xylaria curta.</title>
        <authorList>
            <person name="Buettner E."/>
        </authorList>
    </citation>
    <scope>NUCLEOTIDE SEQUENCE</scope>
    <source>
        <strain evidence="1">Babe10</strain>
    </source>
</reference>
<protein>
    <submittedName>
        <fullName evidence="1">Uncharacterized protein</fullName>
    </submittedName>
</protein>
<gene>
    <name evidence="1" type="ORF">NUW58_g5574</name>
</gene>
<dbReference type="Proteomes" id="UP001143856">
    <property type="component" value="Unassembled WGS sequence"/>
</dbReference>
<comment type="caution">
    <text evidence="1">The sequence shown here is derived from an EMBL/GenBank/DDBJ whole genome shotgun (WGS) entry which is preliminary data.</text>
</comment>
<sequence length="72" mass="9242">MQYLRYEDVLELTDLTEDIRRARRRRARELEEDYYGYHRRHHHHRHAPWDKAEDERIVEREVIYDSAPRFYR</sequence>
<keyword evidence="2" id="KW-1185">Reference proteome</keyword>
<evidence type="ECO:0000313" key="1">
    <source>
        <dbReference type="EMBL" id="KAJ2985362.1"/>
    </source>
</evidence>
<dbReference type="EMBL" id="JAPDGR010001116">
    <property type="protein sequence ID" value="KAJ2985362.1"/>
    <property type="molecule type" value="Genomic_DNA"/>
</dbReference>
<accession>A0ACC1P246</accession>
<evidence type="ECO:0000313" key="2">
    <source>
        <dbReference type="Proteomes" id="UP001143856"/>
    </source>
</evidence>